<dbReference type="RefSeq" id="WP_354554282.1">
    <property type="nucleotide sequence ID" value="NZ_JBEPSM010000005.1"/>
</dbReference>
<reference evidence="2 3" key="1">
    <citation type="submission" date="2024-06" db="EMBL/GenBank/DDBJ databases">
        <title>Sorghum-associated microbial communities from plants grown in Nebraska, USA.</title>
        <authorList>
            <person name="Schachtman D."/>
        </authorList>
    </citation>
    <scope>NUCLEOTIDE SEQUENCE [LARGE SCALE GENOMIC DNA]</scope>
    <source>
        <strain evidence="2 3">3207</strain>
    </source>
</reference>
<feature type="domain" description="Trypsin-co-occurring" evidence="1">
    <location>
        <begin position="8"/>
        <end position="93"/>
    </location>
</feature>
<evidence type="ECO:0000259" key="1">
    <source>
        <dbReference type="Pfam" id="PF19631"/>
    </source>
</evidence>
<name>A0ABV2R5M0_9HYPH</name>
<gene>
    <name evidence="2" type="ORF">ABIE08_004550</name>
</gene>
<dbReference type="EMBL" id="JBEPSM010000005">
    <property type="protein sequence ID" value="MET4636587.1"/>
    <property type="molecule type" value="Genomic_DNA"/>
</dbReference>
<dbReference type="InterPro" id="IPR045608">
    <property type="entry name" value="Trypco2"/>
</dbReference>
<keyword evidence="3" id="KW-1185">Reference proteome</keyword>
<dbReference type="Pfam" id="PF19631">
    <property type="entry name" value="Trypco2"/>
    <property type="match status" value="1"/>
</dbReference>
<protein>
    <recommendedName>
        <fullName evidence="1">Trypsin-co-occurring domain-containing protein</fullName>
    </recommendedName>
</protein>
<evidence type="ECO:0000313" key="2">
    <source>
        <dbReference type="EMBL" id="MET4636587.1"/>
    </source>
</evidence>
<evidence type="ECO:0000313" key="3">
    <source>
        <dbReference type="Proteomes" id="UP001549321"/>
    </source>
</evidence>
<accession>A0ABV2R5M0</accession>
<dbReference type="Proteomes" id="UP001549321">
    <property type="component" value="Unassembled WGS sequence"/>
</dbReference>
<proteinExistence type="predicted"/>
<sequence length="114" mass="11832">MAELKDFIAEAIIQVSEGITDAIARLEVSGSKMKLNPIPNEPGLWSEYKGALSFDMAVTTSVGAGGGAKLKIAILELGADAKADRAAVNRVAFSIPVLFPGQTIEGAFGSRKPG</sequence>
<comment type="caution">
    <text evidence="2">The sequence shown here is derived from an EMBL/GenBank/DDBJ whole genome shotgun (WGS) entry which is preliminary data.</text>
</comment>
<organism evidence="2 3">
    <name type="scientific">Kaistia defluvii</name>
    <dbReference type="NCBI Taxonomy" id="410841"/>
    <lineage>
        <taxon>Bacteria</taxon>
        <taxon>Pseudomonadati</taxon>
        <taxon>Pseudomonadota</taxon>
        <taxon>Alphaproteobacteria</taxon>
        <taxon>Hyphomicrobiales</taxon>
        <taxon>Kaistiaceae</taxon>
        <taxon>Kaistia</taxon>
    </lineage>
</organism>